<dbReference type="RefSeq" id="WP_132874692.1">
    <property type="nucleotide sequence ID" value="NZ_JAJUHT010000009.1"/>
</dbReference>
<evidence type="ECO:0000256" key="1">
    <source>
        <dbReference type="SAM" id="Phobius"/>
    </source>
</evidence>
<organism evidence="2 3">
    <name type="scientific">Seleniivibrio woodruffii</name>
    <dbReference type="NCBI Taxonomy" id="1078050"/>
    <lineage>
        <taxon>Bacteria</taxon>
        <taxon>Pseudomonadati</taxon>
        <taxon>Deferribacterota</taxon>
        <taxon>Deferribacteres</taxon>
        <taxon>Deferribacterales</taxon>
        <taxon>Geovibrionaceae</taxon>
        <taxon>Seleniivibrio</taxon>
    </lineage>
</organism>
<dbReference type="AlphaFoldDB" id="A0A4R1K2G2"/>
<dbReference type="EMBL" id="SMGG01000008">
    <property type="protein sequence ID" value="TCK58214.1"/>
    <property type="molecule type" value="Genomic_DNA"/>
</dbReference>
<proteinExistence type="predicted"/>
<reference evidence="2 3" key="1">
    <citation type="submission" date="2019-03" db="EMBL/GenBank/DDBJ databases">
        <title>Genomic Encyclopedia of Type Strains, Phase IV (KMG-IV): sequencing the most valuable type-strain genomes for metagenomic binning, comparative biology and taxonomic classification.</title>
        <authorList>
            <person name="Goeker M."/>
        </authorList>
    </citation>
    <scope>NUCLEOTIDE SEQUENCE [LARGE SCALE GENOMIC DNA]</scope>
    <source>
        <strain evidence="2 3">DSM 24984</strain>
    </source>
</reference>
<keyword evidence="1" id="KW-1133">Transmembrane helix</keyword>
<sequence length="101" mass="11580">MKAQTMTANPSQSVTGIRLSTLFLGALIMLLLFSIVYVRQMCIRAGYDISSMTQKIEQSEIDYTYLLSKKSEAYDAENLYKKAKEMGLTMPDVRRTYYVKN</sequence>
<accession>A0A4R1K2G2</accession>
<name>A0A4R1K2G2_9BACT</name>
<evidence type="ECO:0008006" key="4">
    <source>
        <dbReference type="Google" id="ProtNLM"/>
    </source>
</evidence>
<keyword evidence="1" id="KW-0812">Transmembrane</keyword>
<keyword evidence="1" id="KW-0472">Membrane</keyword>
<protein>
    <recommendedName>
        <fullName evidence="4">Cell division protein FtsL</fullName>
    </recommendedName>
</protein>
<dbReference type="OrthoDB" id="9949487at2"/>
<feature type="transmembrane region" description="Helical" evidence="1">
    <location>
        <begin position="20"/>
        <end position="38"/>
    </location>
</feature>
<comment type="caution">
    <text evidence="2">The sequence shown here is derived from an EMBL/GenBank/DDBJ whole genome shotgun (WGS) entry which is preliminary data.</text>
</comment>
<dbReference type="Proteomes" id="UP000294614">
    <property type="component" value="Unassembled WGS sequence"/>
</dbReference>
<gene>
    <name evidence="2" type="ORF">C8D98_2729</name>
</gene>
<evidence type="ECO:0000313" key="2">
    <source>
        <dbReference type="EMBL" id="TCK58214.1"/>
    </source>
</evidence>
<evidence type="ECO:0000313" key="3">
    <source>
        <dbReference type="Proteomes" id="UP000294614"/>
    </source>
</evidence>
<keyword evidence="3" id="KW-1185">Reference proteome</keyword>